<keyword evidence="1" id="KW-0812">Transmembrane</keyword>
<dbReference type="RefSeq" id="WP_079602500.1">
    <property type="nucleotide sequence ID" value="NZ_LT670817.1"/>
</dbReference>
<dbReference type="AlphaFoldDB" id="A0A1M5PUB8"/>
<evidence type="ECO:0000313" key="3">
    <source>
        <dbReference type="Proteomes" id="UP000189796"/>
    </source>
</evidence>
<protein>
    <submittedName>
        <fullName evidence="2">Uncharacterized protein</fullName>
    </submittedName>
</protein>
<dbReference type="OrthoDB" id="8266290at2"/>
<proteinExistence type="predicted"/>
<dbReference type="Proteomes" id="UP000189796">
    <property type="component" value="Chromosome I"/>
</dbReference>
<sequence>MRAYPFFAVLYFGAVLTALAAWVTHVVVCIKSASYLFLIAGAILPPVGVIHGWGVWLGGW</sequence>
<dbReference type="EMBL" id="LT670817">
    <property type="protein sequence ID" value="SHH05455.1"/>
    <property type="molecule type" value="Genomic_DNA"/>
</dbReference>
<gene>
    <name evidence="2" type="ORF">SAMN05443248_3516</name>
</gene>
<evidence type="ECO:0000313" key="2">
    <source>
        <dbReference type="EMBL" id="SHH05455.1"/>
    </source>
</evidence>
<evidence type="ECO:0000256" key="1">
    <source>
        <dbReference type="SAM" id="Phobius"/>
    </source>
</evidence>
<reference evidence="2 3" key="1">
    <citation type="submission" date="2016-11" db="EMBL/GenBank/DDBJ databases">
        <authorList>
            <person name="Jaros S."/>
            <person name="Januszkiewicz K."/>
            <person name="Wedrychowicz H."/>
        </authorList>
    </citation>
    <scope>NUCLEOTIDE SEQUENCE [LARGE SCALE GENOMIC DNA]</scope>
    <source>
        <strain evidence="2 3">GAS138</strain>
    </source>
</reference>
<keyword evidence="1" id="KW-1133">Transmembrane helix</keyword>
<organism evidence="2 3">
    <name type="scientific">Bradyrhizobium erythrophlei</name>
    <dbReference type="NCBI Taxonomy" id="1437360"/>
    <lineage>
        <taxon>Bacteria</taxon>
        <taxon>Pseudomonadati</taxon>
        <taxon>Pseudomonadota</taxon>
        <taxon>Alphaproteobacteria</taxon>
        <taxon>Hyphomicrobiales</taxon>
        <taxon>Nitrobacteraceae</taxon>
        <taxon>Bradyrhizobium</taxon>
    </lineage>
</organism>
<keyword evidence="1" id="KW-0472">Membrane</keyword>
<name>A0A1M5PUB8_9BRAD</name>
<feature type="transmembrane region" description="Helical" evidence="1">
    <location>
        <begin position="35"/>
        <end position="56"/>
    </location>
</feature>
<feature type="transmembrane region" description="Helical" evidence="1">
    <location>
        <begin position="6"/>
        <end position="28"/>
    </location>
</feature>
<accession>A0A1M5PUB8</accession>